<proteinExistence type="predicted"/>
<dbReference type="Proteomes" id="UP000003503">
    <property type="component" value="Unassembled WGS sequence"/>
</dbReference>
<dbReference type="Gene3D" id="3.40.630.30">
    <property type="match status" value="1"/>
</dbReference>
<dbReference type="CDD" id="cd04301">
    <property type="entry name" value="NAT_SF"/>
    <property type="match status" value="1"/>
</dbReference>
<dbReference type="SUPFAM" id="SSF55729">
    <property type="entry name" value="Acyl-CoA N-acyltransferases (Nat)"/>
    <property type="match status" value="1"/>
</dbReference>
<name>F2BWN6_9FIRM</name>
<organism evidence="2 3">
    <name type="scientific">Dialister micraerophilus DSM 19965</name>
    <dbReference type="NCBI Taxonomy" id="888062"/>
    <lineage>
        <taxon>Bacteria</taxon>
        <taxon>Bacillati</taxon>
        <taxon>Bacillota</taxon>
        <taxon>Negativicutes</taxon>
        <taxon>Veillonellales</taxon>
        <taxon>Veillonellaceae</taxon>
        <taxon>Dialister</taxon>
    </lineage>
</organism>
<dbReference type="HOGENOM" id="CLU_056607_6_1_9"/>
<reference evidence="2 3" key="1">
    <citation type="submission" date="2011-02" db="EMBL/GenBank/DDBJ databases">
        <authorList>
            <person name="Muzny D."/>
            <person name="Qin X."/>
            <person name="Deng J."/>
            <person name="Jiang H."/>
            <person name="Liu Y."/>
            <person name="Qu J."/>
            <person name="Song X.-Z."/>
            <person name="Zhang L."/>
            <person name="Thornton R."/>
            <person name="Coyle M."/>
            <person name="Francisco L."/>
            <person name="Jackson L."/>
            <person name="Javaid M."/>
            <person name="Korchina V."/>
            <person name="Kovar C."/>
            <person name="Mata R."/>
            <person name="Mathew T."/>
            <person name="Ngo R."/>
            <person name="Nguyen L."/>
            <person name="Nguyen N."/>
            <person name="Okwuonu G."/>
            <person name="Ongeri F."/>
            <person name="Pham C."/>
            <person name="Simmons D."/>
            <person name="Wilczek-Boney K."/>
            <person name="Hale W."/>
            <person name="Jakkamsetti A."/>
            <person name="Pham P."/>
            <person name="Ruth R."/>
            <person name="San Lucas F."/>
            <person name="Warren J."/>
            <person name="Zhang J."/>
            <person name="Zhao Z."/>
            <person name="Zhou C."/>
            <person name="Zhu D."/>
            <person name="Lee S."/>
            <person name="Bess C."/>
            <person name="Blankenburg K."/>
            <person name="Forbes L."/>
            <person name="Fu Q."/>
            <person name="Gubbala S."/>
            <person name="Hirani K."/>
            <person name="Jayaseelan J.C."/>
            <person name="Lara F."/>
            <person name="Munidasa M."/>
            <person name="Palculict T."/>
            <person name="Patil S."/>
            <person name="Pu L.-L."/>
            <person name="Saada N."/>
            <person name="Tang L."/>
            <person name="Weissenberger G."/>
            <person name="Zhu Y."/>
            <person name="Hemphill L."/>
            <person name="Shang Y."/>
            <person name="Youmans B."/>
            <person name="Ayvaz T."/>
            <person name="Ross M."/>
            <person name="Santibanez J."/>
            <person name="Aqrawi P."/>
            <person name="Gross S."/>
            <person name="Joshi V."/>
            <person name="Fowler G."/>
            <person name="Nazareth L."/>
            <person name="Reid J."/>
            <person name="Worley K."/>
            <person name="Petrosino J."/>
            <person name="Highlander S."/>
            <person name="Gibbs R."/>
        </authorList>
    </citation>
    <scope>NUCLEOTIDE SEQUENCE [LARGE SCALE GENOMIC DNA]</scope>
    <source>
        <strain evidence="2 3">DSM 19965</strain>
    </source>
</reference>
<dbReference type="InterPro" id="IPR000182">
    <property type="entry name" value="GNAT_dom"/>
</dbReference>
<keyword evidence="3" id="KW-1185">Reference proteome</keyword>
<dbReference type="PROSITE" id="PS51186">
    <property type="entry name" value="GNAT"/>
    <property type="match status" value="1"/>
</dbReference>
<accession>F2BWN6</accession>
<comment type="caution">
    <text evidence="2">The sequence shown here is derived from an EMBL/GenBank/DDBJ whole genome shotgun (WGS) entry which is preliminary data.</text>
</comment>
<evidence type="ECO:0000259" key="1">
    <source>
        <dbReference type="PROSITE" id="PS51186"/>
    </source>
</evidence>
<dbReference type="EMBL" id="AFBB01000009">
    <property type="protein sequence ID" value="EGF14903.1"/>
    <property type="molecule type" value="Genomic_DNA"/>
</dbReference>
<dbReference type="STRING" id="888062.HMPREF9083_0603"/>
<sequence>MKRDIYGDILIKVTRKKVKSKRHKQGEIQMIRFKTIQSLTGDEIKIRTEVFMHEQGFKNEYDEIDKIAYHTVLYKDHKPAGCCRMYWNEEENSYVIGRLAVYKEYRKQGLGAALIKEKERIIKWRLHGKTAKLLAQVEKKGFYEKLGYKAYGKEVDDEGCPHIWMEKTL</sequence>
<dbReference type="Pfam" id="PF13673">
    <property type="entry name" value="Acetyltransf_10"/>
    <property type="match status" value="1"/>
</dbReference>
<evidence type="ECO:0000313" key="3">
    <source>
        <dbReference type="Proteomes" id="UP000003503"/>
    </source>
</evidence>
<dbReference type="InterPro" id="IPR016181">
    <property type="entry name" value="Acyl_CoA_acyltransferase"/>
</dbReference>
<keyword evidence="2" id="KW-0808">Transferase</keyword>
<protein>
    <submittedName>
        <fullName evidence="2">Putative acetyltransferase</fullName>
    </submittedName>
</protein>
<dbReference type="GO" id="GO:0016747">
    <property type="term" value="F:acyltransferase activity, transferring groups other than amino-acyl groups"/>
    <property type="evidence" value="ECO:0007669"/>
    <property type="project" value="InterPro"/>
</dbReference>
<evidence type="ECO:0000313" key="2">
    <source>
        <dbReference type="EMBL" id="EGF14903.1"/>
    </source>
</evidence>
<dbReference type="eggNOG" id="COG2153">
    <property type="taxonomic scope" value="Bacteria"/>
</dbReference>
<dbReference type="AlphaFoldDB" id="F2BWN6"/>
<gene>
    <name evidence="2" type="ORF">HMPREF9083_0603</name>
</gene>
<feature type="domain" description="N-acetyltransferase" evidence="1">
    <location>
        <begin position="31"/>
        <end position="169"/>
    </location>
</feature>